<dbReference type="Proteomes" id="UP000277204">
    <property type="component" value="Unassembled WGS sequence"/>
</dbReference>
<evidence type="ECO:0000313" key="3">
    <source>
        <dbReference type="EMBL" id="VDP26055.1"/>
    </source>
</evidence>
<evidence type="ECO:0000256" key="2">
    <source>
        <dbReference type="SAM" id="SignalP"/>
    </source>
</evidence>
<protein>
    <submittedName>
        <fullName evidence="3">Uncharacterized protein</fullName>
    </submittedName>
</protein>
<feature type="signal peptide" evidence="2">
    <location>
        <begin position="1"/>
        <end position="21"/>
    </location>
</feature>
<organism evidence="3 4">
    <name type="scientific">Schistosoma margrebowiei</name>
    <dbReference type="NCBI Taxonomy" id="48269"/>
    <lineage>
        <taxon>Eukaryota</taxon>
        <taxon>Metazoa</taxon>
        <taxon>Spiralia</taxon>
        <taxon>Lophotrochozoa</taxon>
        <taxon>Platyhelminthes</taxon>
        <taxon>Trematoda</taxon>
        <taxon>Digenea</taxon>
        <taxon>Strigeidida</taxon>
        <taxon>Schistosomatoidea</taxon>
        <taxon>Schistosomatidae</taxon>
        <taxon>Schistosoma</taxon>
    </lineage>
</organism>
<name>A0A183MPM0_9TREM</name>
<feature type="compositionally biased region" description="Low complexity" evidence="1">
    <location>
        <begin position="185"/>
        <end position="196"/>
    </location>
</feature>
<gene>
    <name evidence="3" type="ORF">SMRZ_LOCUS17995</name>
</gene>
<keyword evidence="4" id="KW-1185">Reference proteome</keyword>
<feature type="compositionally biased region" description="Polar residues" evidence="1">
    <location>
        <begin position="165"/>
        <end position="184"/>
    </location>
</feature>
<dbReference type="EMBL" id="UZAI01017519">
    <property type="protein sequence ID" value="VDP26055.1"/>
    <property type="molecule type" value="Genomic_DNA"/>
</dbReference>
<accession>A0A183MPM0</accession>
<sequence length="239" mass="26434">MKIRLLSIITIIIQCIPSILSATSNNQKESSSSYYYVVRSPKIEKRSYTEDEALIHLKEKTKVDTATQTYTKTTNTSTSPLSPASLSITSLSLSSSSSYGNNVKKNNGAYNVKPNVTMSAESLYQDKNSLKYVKTVKKRREISETNRNPVNYGSSYIRSKLGKSDYSTPAEKSNEQNYSSMPNTENEQSNNQESNQYGKENEKDPDFNPEGQDVNPMDSLSAFGGMFGLGQMGNGGLGF</sequence>
<evidence type="ECO:0000256" key="1">
    <source>
        <dbReference type="SAM" id="MobiDB-lite"/>
    </source>
</evidence>
<feature type="compositionally biased region" description="Polar residues" evidence="1">
    <location>
        <begin position="145"/>
        <end position="157"/>
    </location>
</feature>
<dbReference type="AlphaFoldDB" id="A0A183MPM0"/>
<feature type="region of interest" description="Disordered" evidence="1">
    <location>
        <begin position="138"/>
        <end position="227"/>
    </location>
</feature>
<keyword evidence="2" id="KW-0732">Signal</keyword>
<reference evidence="3 4" key="1">
    <citation type="submission" date="2018-11" db="EMBL/GenBank/DDBJ databases">
        <authorList>
            <consortium name="Pathogen Informatics"/>
        </authorList>
    </citation>
    <scope>NUCLEOTIDE SEQUENCE [LARGE SCALE GENOMIC DNA]</scope>
    <source>
        <strain evidence="3 4">Zambia</strain>
    </source>
</reference>
<evidence type="ECO:0000313" key="4">
    <source>
        <dbReference type="Proteomes" id="UP000277204"/>
    </source>
</evidence>
<proteinExistence type="predicted"/>
<feature type="chain" id="PRO_5043411021" evidence="2">
    <location>
        <begin position="22"/>
        <end position="239"/>
    </location>
</feature>